<accession>A0ABD6A8N5</accession>
<dbReference type="SUPFAM" id="SSF51182">
    <property type="entry name" value="RmlC-like cupins"/>
    <property type="match status" value="1"/>
</dbReference>
<proteinExistence type="predicted"/>
<comment type="caution">
    <text evidence="3">The sequence shown here is derived from an EMBL/GenBank/DDBJ whole genome shotgun (WGS) entry which is preliminary data.</text>
</comment>
<dbReference type="CDD" id="cd02238">
    <property type="entry name" value="cupin_KdgF"/>
    <property type="match status" value="1"/>
</dbReference>
<name>A0ABD6A8N5_9EURY</name>
<evidence type="ECO:0000313" key="3">
    <source>
        <dbReference type="EMBL" id="MFC7316598.1"/>
    </source>
</evidence>
<dbReference type="AlphaFoldDB" id="A0ABD6A8N5"/>
<feature type="region of interest" description="Disordered" evidence="1">
    <location>
        <begin position="67"/>
        <end position="125"/>
    </location>
</feature>
<dbReference type="GeneID" id="79316759"/>
<evidence type="ECO:0000256" key="1">
    <source>
        <dbReference type="SAM" id="MobiDB-lite"/>
    </source>
</evidence>
<dbReference type="InterPro" id="IPR014710">
    <property type="entry name" value="RmlC-like_jellyroll"/>
</dbReference>
<dbReference type="InterPro" id="IPR052535">
    <property type="entry name" value="Bacilysin_H2HPP_isomerase"/>
</dbReference>
<reference evidence="3 4" key="1">
    <citation type="journal article" date="2019" name="Int. J. Syst. Evol. Microbiol.">
        <title>The Global Catalogue of Microorganisms (GCM) 10K type strain sequencing project: providing services to taxonomists for standard genome sequencing and annotation.</title>
        <authorList>
            <consortium name="The Broad Institute Genomics Platform"/>
            <consortium name="The Broad Institute Genome Sequencing Center for Infectious Disease"/>
            <person name="Wu L."/>
            <person name="Ma J."/>
        </authorList>
    </citation>
    <scope>NUCLEOTIDE SEQUENCE [LARGE SCALE GENOMIC DNA]</scope>
    <source>
        <strain evidence="3 4">PSR21</strain>
    </source>
</reference>
<feature type="compositionally biased region" description="Basic and acidic residues" evidence="1">
    <location>
        <begin position="82"/>
        <end position="93"/>
    </location>
</feature>
<dbReference type="EMBL" id="JBHTBF010000002">
    <property type="protein sequence ID" value="MFC7316598.1"/>
    <property type="molecule type" value="Genomic_DNA"/>
</dbReference>
<organism evidence="3 4">
    <name type="scientific">Halomarina halobia</name>
    <dbReference type="NCBI Taxonomy" id="3033386"/>
    <lineage>
        <taxon>Archaea</taxon>
        <taxon>Methanobacteriati</taxon>
        <taxon>Methanobacteriota</taxon>
        <taxon>Stenosarchaea group</taxon>
        <taxon>Halobacteria</taxon>
        <taxon>Halobacteriales</taxon>
        <taxon>Natronomonadaceae</taxon>
        <taxon>Halomarina</taxon>
    </lineage>
</organism>
<dbReference type="Gene3D" id="2.60.120.10">
    <property type="entry name" value="Jelly Rolls"/>
    <property type="match status" value="1"/>
</dbReference>
<evidence type="ECO:0000259" key="2">
    <source>
        <dbReference type="Pfam" id="PF07883"/>
    </source>
</evidence>
<gene>
    <name evidence="3" type="ORF">ACFQPE_07275</name>
</gene>
<dbReference type="PANTHER" id="PTHR40112">
    <property type="entry name" value="H2HPP ISOMERASE"/>
    <property type="match status" value="1"/>
</dbReference>
<feature type="domain" description="Cupin type-2" evidence="2">
    <location>
        <begin position="33"/>
        <end position="96"/>
    </location>
</feature>
<evidence type="ECO:0000313" key="4">
    <source>
        <dbReference type="Proteomes" id="UP001596547"/>
    </source>
</evidence>
<dbReference type="Proteomes" id="UP001596547">
    <property type="component" value="Unassembled WGS sequence"/>
</dbReference>
<dbReference type="InterPro" id="IPR013096">
    <property type="entry name" value="Cupin_2"/>
</dbReference>
<dbReference type="PANTHER" id="PTHR40112:SF1">
    <property type="entry name" value="H2HPP ISOMERASE"/>
    <property type="match status" value="1"/>
</dbReference>
<sequence length="125" mass="13667">MDHVSENDRNLTEVAEGVYLADLAGSERASMKFWRVEPGATLPSHRHHNEQIGFVISGTLTAILEDGKRPLEPGDSYAFSSEELHGAENRGDEPAVGIGVLSPPRDEPRWATKRPERTPPAGPND</sequence>
<keyword evidence="4" id="KW-1185">Reference proteome</keyword>
<feature type="compositionally biased region" description="Basic and acidic residues" evidence="1">
    <location>
        <begin position="104"/>
        <end position="117"/>
    </location>
</feature>
<dbReference type="RefSeq" id="WP_276304136.1">
    <property type="nucleotide sequence ID" value="NZ_CP119992.1"/>
</dbReference>
<dbReference type="InterPro" id="IPR011051">
    <property type="entry name" value="RmlC_Cupin_sf"/>
</dbReference>
<protein>
    <submittedName>
        <fullName evidence="3">Cupin domain-containing protein</fullName>
    </submittedName>
</protein>
<dbReference type="Pfam" id="PF07883">
    <property type="entry name" value="Cupin_2"/>
    <property type="match status" value="1"/>
</dbReference>